<evidence type="ECO:0000313" key="2">
    <source>
        <dbReference type="Proteomes" id="UP000828941"/>
    </source>
</evidence>
<gene>
    <name evidence="1" type="ORF">L6164_030309</name>
</gene>
<keyword evidence="2" id="KW-1185">Reference proteome</keyword>
<evidence type="ECO:0000313" key="1">
    <source>
        <dbReference type="EMBL" id="KAI4307082.1"/>
    </source>
</evidence>
<dbReference type="EMBL" id="CM039437">
    <property type="protein sequence ID" value="KAI4307082.1"/>
    <property type="molecule type" value="Genomic_DNA"/>
</dbReference>
<proteinExistence type="predicted"/>
<protein>
    <submittedName>
        <fullName evidence="1">Uncharacterized protein</fullName>
    </submittedName>
</protein>
<comment type="caution">
    <text evidence="1">The sequence shown here is derived from an EMBL/GenBank/DDBJ whole genome shotgun (WGS) entry which is preliminary data.</text>
</comment>
<name>A0ACB9LBR0_BAUVA</name>
<sequence>MLNSFVPADRSLCVLHPTKFLTPRYNMTMEVTQVLLNAQSIDGTVRKHAEESLRQFQEQNLPGFLLSLSGELAGDEKPVDSRKLAGLILKNALDAKEENRKRELVQRWLSLDPAAKSQVKACLLQTLTSPVLDARSTASQVVAKIAGIELPQKQWPELIGSLLSNINQVPVHVRQATLETLGYLCEEVSPQVVDQDQVNKILTAVVQGMNASDGNNDIRLAASRALYNALGFAQANFSNDMERDYIMRVICETTLSPEVKIRQAAFECLVSIASMYYEKLNNYIQDIFSITAKAVREDEEPVALQAIEFWSTICDEETDILEECGVEFSGDSEIPCFYFIKQALPALIPLLLETLLKQEEDQDLDEGAWNIAMAGGTCLGLVARTVGDDIVQLVMPFIEENITKSDWRQRESATYAFGSILDGPSPEKLAPLVNVALPFMLSALLKDPNNHVKDTTAWTLGRMFEFLHSSIIGTPIFNEGNCQQIITVLIQSMEDAPNVAEKACGALYFLAQGYEDVGSASPLTPFFQEIVQSLLTATHREDAAESRLRTAAYETLNEVVRCSTDETAALVLQLVPIIMMELHNSLASDEREKQSELLGLLCGCLQVIIQKLGSSESTKCGFMQYTDSIMELFLRVFACRNATAHEEAMLAIGALAYSTGPGFIKYMPEFYKYLEMGLQNFEEYQVCAVTVGVVGDICRAVEDKILPYCDGIMTQLLKDLSSDNLHRSVKPPYSHALVI</sequence>
<dbReference type="Proteomes" id="UP000828941">
    <property type="component" value="Chromosome 12"/>
</dbReference>
<organism evidence="1 2">
    <name type="scientific">Bauhinia variegata</name>
    <name type="common">Purple orchid tree</name>
    <name type="synonym">Phanera variegata</name>
    <dbReference type="NCBI Taxonomy" id="167791"/>
    <lineage>
        <taxon>Eukaryota</taxon>
        <taxon>Viridiplantae</taxon>
        <taxon>Streptophyta</taxon>
        <taxon>Embryophyta</taxon>
        <taxon>Tracheophyta</taxon>
        <taxon>Spermatophyta</taxon>
        <taxon>Magnoliopsida</taxon>
        <taxon>eudicotyledons</taxon>
        <taxon>Gunneridae</taxon>
        <taxon>Pentapetalae</taxon>
        <taxon>rosids</taxon>
        <taxon>fabids</taxon>
        <taxon>Fabales</taxon>
        <taxon>Fabaceae</taxon>
        <taxon>Cercidoideae</taxon>
        <taxon>Cercideae</taxon>
        <taxon>Bauhiniinae</taxon>
        <taxon>Bauhinia</taxon>
    </lineage>
</organism>
<accession>A0ACB9LBR0</accession>
<reference evidence="1 2" key="1">
    <citation type="journal article" date="2022" name="DNA Res.">
        <title>Chromosomal-level genome assembly of the orchid tree Bauhinia variegata (Leguminosae; Cercidoideae) supports the allotetraploid origin hypothesis of Bauhinia.</title>
        <authorList>
            <person name="Zhong Y."/>
            <person name="Chen Y."/>
            <person name="Zheng D."/>
            <person name="Pang J."/>
            <person name="Liu Y."/>
            <person name="Luo S."/>
            <person name="Meng S."/>
            <person name="Qian L."/>
            <person name="Wei D."/>
            <person name="Dai S."/>
            <person name="Zhou R."/>
        </authorList>
    </citation>
    <scope>NUCLEOTIDE SEQUENCE [LARGE SCALE GENOMIC DNA]</scope>
    <source>
        <strain evidence="1">BV-YZ2020</strain>
    </source>
</reference>